<evidence type="ECO:0000256" key="1">
    <source>
        <dbReference type="ARBA" id="ARBA00009500"/>
    </source>
</evidence>
<comment type="similarity">
    <text evidence="1 4">Belongs to the serpin family.</text>
</comment>
<dbReference type="FunFam" id="3.30.497.10:FF:000012">
    <property type="entry name" value="Predicted protein"/>
    <property type="match status" value="1"/>
</dbReference>
<protein>
    <recommendedName>
        <fullName evidence="5">Serpin domain-containing protein</fullName>
    </recommendedName>
</protein>
<dbReference type="PANTHER" id="PTHR11461">
    <property type="entry name" value="SERINE PROTEASE INHIBITOR, SERPIN"/>
    <property type="match status" value="1"/>
</dbReference>
<dbReference type="SMART" id="SM00093">
    <property type="entry name" value="SERPIN"/>
    <property type="match status" value="1"/>
</dbReference>
<comment type="caution">
    <text evidence="6">The sequence shown here is derived from an EMBL/GenBank/DDBJ whole genome shotgun (WGS) entry which is preliminary data.</text>
</comment>
<dbReference type="InterPro" id="IPR042178">
    <property type="entry name" value="Serpin_sf_1"/>
</dbReference>
<feature type="domain" description="Serpin" evidence="5">
    <location>
        <begin position="27"/>
        <end position="398"/>
    </location>
</feature>
<dbReference type="PROSITE" id="PS00284">
    <property type="entry name" value="SERPIN"/>
    <property type="match status" value="1"/>
</dbReference>
<evidence type="ECO:0000256" key="3">
    <source>
        <dbReference type="ARBA" id="ARBA00022900"/>
    </source>
</evidence>
<dbReference type="GO" id="GO:0004867">
    <property type="term" value="F:serine-type endopeptidase inhibitor activity"/>
    <property type="evidence" value="ECO:0007669"/>
    <property type="project" value="UniProtKB-KW"/>
</dbReference>
<dbReference type="GO" id="GO:0005615">
    <property type="term" value="C:extracellular space"/>
    <property type="evidence" value="ECO:0007669"/>
    <property type="project" value="InterPro"/>
</dbReference>
<evidence type="ECO:0000259" key="5">
    <source>
        <dbReference type="SMART" id="SM00093"/>
    </source>
</evidence>
<dbReference type="Gene3D" id="3.30.497.10">
    <property type="entry name" value="Antithrombin, subunit I, domain 2"/>
    <property type="match status" value="1"/>
</dbReference>
<dbReference type="InterPro" id="IPR023795">
    <property type="entry name" value="Serpin_CS"/>
</dbReference>
<evidence type="ECO:0000313" key="7">
    <source>
        <dbReference type="Proteomes" id="UP001386955"/>
    </source>
</evidence>
<evidence type="ECO:0000256" key="2">
    <source>
        <dbReference type="ARBA" id="ARBA00022690"/>
    </source>
</evidence>
<dbReference type="Pfam" id="PF00079">
    <property type="entry name" value="Serpin"/>
    <property type="match status" value="1"/>
</dbReference>
<dbReference type="EMBL" id="JAYMYS010000001">
    <property type="protein sequence ID" value="KAK7410012.1"/>
    <property type="molecule type" value="Genomic_DNA"/>
</dbReference>
<dbReference type="InterPro" id="IPR036186">
    <property type="entry name" value="Serpin_sf"/>
</dbReference>
<dbReference type="SUPFAM" id="SSF56574">
    <property type="entry name" value="Serpins"/>
    <property type="match status" value="1"/>
</dbReference>
<dbReference type="InterPro" id="IPR042185">
    <property type="entry name" value="Serpin_sf_2"/>
</dbReference>
<keyword evidence="3" id="KW-0722">Serine protease inhibitor</keyword>
<organism evidence="6 7">
    <name type="scientific">Psophocarpus tetragonolobus</name>
    <name type="common">Winged bean</name>
    <name type="synonym">Dolichos tetragonolobus</name>
    <dbReference type="NCBI Taxonomy" id="3891"/>
    <lineage>
        <taxon>Eukaryota</taxon>
        <taxon>Viridiplantae</taxon>
        <taxon>Streptophyta</taxon>
        <taxon>Embryophyta</taxon>
        <taxon>Tracheophyta</taxon>
        <taxon>Spermatophyta</taxon>
        <taxon>Magnoliopsida</taxon>
        <taxon>eudicotyledons</taxon>
        <taxon>Gunneridae</taxon>
        <taxon>Pentapetalae</taxon>
        <taxon>rosids</taxon>
        <taxon>fabids</taxon>
        <taxon>Fabales</taxon>
        <taxon>Fabaceae</taxon>
        <taxon>Papilionoideae</taxon>
        <taxon>50 kb inversion clade</taxon>
        <taxon>NPAAA clade</taxon>
        <taxon>indigoferoid/millettioid clade</taxon>
        <taxon>Phaseoleae</taxon>
        <taxon>Psophocarpus</taxon>
    </lineage>
</organism>
<dbReference type="InterPro" id="IPR023796">
    <property type="entry name" value="Serpin_dom"/>
</dbReference>
<gene>
    <name evidence="6" type="ORF">VNO78_00474</name>
</gene>
<evidence type="ECO:0000313" key="6">
    <source>
        <dbReference type="EMBL" id="KAK7410012.1"/>
    </source>
</evidence>
<keyword evidence="2" id="KW-0646">Protease inhibitor</keyword>
<dbReference type="CDD" id="cd02043">
    <property type="entry name" value="serpinP_plants"/>
    <property type="match status" value="1"/>
</dbReference>
<proteinExistence type="inferred from homology"/>
<dbReference type="Gene3D" id="2.30.39.10">
    <property type="entry name" value="Alpha-1-antitrypsin, domain 1"/>
    <property type="match status" value="1"/>
</dbReference>
<evidence type="ECO:0000256" key="4">
    <source>
        <dbReference type="RuleBase" id="RU000411"/>
    </source>
</evidence>
<dbReference type="PANTHER" id="PTHR11461:SF211">
    <property type="entry name" value="GH10112P-RELATED"/>
    <property type="match status" value="1"/>
</dbReference>
<dbReference type="AlphaFoldDB" id="A0AAN9XUM9"/>
<name>A0AAN9XUM9_PSOTE</name>
<sequence length="401" mass="43813">MKQVFYSKIQTTMDLLDSISNQTDVALSLTKHLLSKEAADKNLVFSPLSLHVVLSIIAAGSKGPTLDQLLSFLRSKSTDHLNSFASQLVAVVLSDAAPAGGPRLSFADGVWVDQSLSLLPSFTQLVNADYKATLASVDFQTRAVEVANEVNSWAEKETDGLVKELLPPGSVDGSTRLIFANALYFKGAWNEKFDASITEDYDFHLLTGSSVKVPFMTSKKKQFIKALDGFKVLGLPYQQGEDKRQFTMYFFLPDAKDGLSALAEKLASESGFLEHKLPNEKVEVGDFRIPKFKISFGFEASNVLKELGVVLPFSVGGLTEMVDSPVGQNLCVSNIFHKSFIEVNEEGTEAAAATAGIILLRSSQLPTKIDFVADHPFLFLIREDLTGTVLFIGQVLDPRSE</sequence>
<accession>A0AAN9XUM9</accession>
<keyword evidence="7" id="KW-1185">Reference proteome</keyword>
<dbReference type="InterPro" id="IPR000215">
    <property type="entry name" value="Serpin_fam"/>
</dbReference>
<reference evidence="6 7" key="1">
    <citation type="submission" date="2024-01" db="EMBL/GenBank/DDBJ databases">
        <title>The genomes of 5 underutilized Papilionoideae crops provide insights into root nodulation and disease resistanc.</title>
        <authorList>
            <person name="Jiang F."/>
        </authorList>
    </citation>
    <scope>NUCLEOTIDE SEQUENCE [LARGE SCALE GENOMIC DNA]</scope>
    <source>
        <strain evidence="6">DUOXIRENSHENG_FW03</strain>
        <tissue evidence="6">Leaves</tissue>
    </source>
</reference>
<dbReference type="Proteomes" id="UP001386955">
    <property type="component" value="Unassembled WGS sequence"/>
</dbReference>